<comment type="similarity">
    <text evidence="1">Belongs to the mannitol dehydrogenase family.</text>
</comment>
<sequence length="467" mass="50673">MTDLTEATHVPHPEYDRQAIRVGIVHFGLGNFHRAHQAMYLDRLMTAGMGQDWGICGVGTRPADRRMQQVLEDQSYLYTLVLKSGIGEPSPTIIGSIVDHLMAADDRDAVLERLSDPGVRIVSLTITEGGYRRGGPPAEGSVDVFDLIAEGLEARRTAGVQPFTVMSCDNLPHNGDAARRAVVDAAGRREQELADWVDRAVAFPNSMVDRITPVTTEEDRELVRTRFGLDDDWPVPAEPFAQWVLEDHFTLGRPPLEEAGVQLVADVAPFELMKLRLLNASHQAMAYSGILLGHSSVAAAAGDPLVEEFLRRYMAEARPTLPPVPDTDVSAYAESLLERFRNPAIADTLERLATDSANRLAAFLIPVVLDNLRAGRPVSASTAVLACWVHACANTVGDAQPQVPSALRAAASAASEDPSGFAEEVDILQPVVGYAEFRTALARDIASIRDRGVRAFLEGVASEPGFR</sequence>
<comment type="caution">
    <text evidence="9">The sequence shown here is derived from an EMBL/GenBank/DDBJ whole genome shotgun (WGS) entry which is preliminary data.</text>
</comment>
<feature type="domain" description="Mannitol dehydrogenase C-terminal" evidence="8">
    <location>
        <begin position="266"/>
        <end position="429"/>
    </location>
</feature>
<protein>
    <recommendedName>
        <fullName evidence="3">Mannitol-1-phosphate 5-dehydrogenase</fullName>
        <ecNumber evidence="2">1.1.1.17</ecNumber>
    </recommendedName>
</protein>
<dbReference type="InterPro" id="IPR000669">
    <property type="entry name" value="Mannitol_DH"/>
</dbReference>
<dbReference type="GO" id="GO:0019594">
    <property type="term" value="P:mannitol metabolic process"/>
    <property type="evidence" value="ECO:0007669"/>
    <property type="project" value="InterPro"/>
</dbReference>
<dbReference type="InterPro" id="IPR013328">
    <property type="entry name" value="6PGD_dom2"/>
</dbReference>
<evidence type="ECO:0000313" key="10">
    <source>
        <dbReference type="Proteomes" id="UP001172737"/>
    </source>
</evidence>
<dbReference type="InterPro" id="IPR013118">
    <property type="entry name" value="Mannitol_DH_C"/>
</dbReference>
<accession>A0AAW7M925</accession>
<dbReference type="Gene3D" id="1.10.1040.10">
    <property type="entry name" value="N-(1-d-carboxylethyl)-l-norvaline Dehydrogenase, domain 2"/>
    <property type="match status" value="1"/>
</dbReference>
<dbReference type="Gene3D" id="3.40.50.720">
    <property type="entry name" value="NAD(P)-binding Rossmann-like Domain"/>
    <property type="match status" value="1"/>
</dbReference>
<dbReference type="InterPro" id="IPR008927">
    <property type="entry name" value="6-PGluconate_DH-like_C_sf"/>
</dbReference>
<evidence type="ECO:0000256" key="4">
    <source>
        <dbReference type="ARBA" id="ARBA00023002"/>
    </source>
</evidence>
<dbReference type="RefSeq" id="WP_301121928.1">
    <property type="nucleotide sequence ID" value="NZ_JAUHPX010000003.1"/>
</dbReference>
<organism evidence="9 10">
    <name type="scientific">Demequina lignilytica</name>
    <dbReference type="NCBI Taxonomy" id="3051663"/>
    <lineage>
        <taxon>Bacteria</taxon>
        <taxon>Bacillati</taxon>
        <taxon>Actinomycetota</taxon>
        <taxon>Actinomycetes</taxon>
        <taxon>Micrococcales</taxon>
        <taxon>Demequinaceae</taxon>
        <taxon>Demequina</taxon>
    </lineage>
</organism>
<evidence type="ECO:0000256" key="5">
    <source>
        <dbReference type="ARBA" id="ARBA00023027"/>
    </source>
</evidence>
<dbReference type="PANTHER" id="PTHR43362">
    <property type="entry name" value="MANNITOL DEHYDROGENASE DSF1-RELATED"/>
    <property type="match status" value="1"/>
</dbReference>
<dbReference type="PRINTS" id="PR00084">
    <property type="entry name" value="MTLDHDRGNASE"/>
</dbReference>
<gene>
    <name evidence="9" type="ORF">QQX10_07095</name>
</gene>
<dbReference type="EMBL" id="JAUHPX010000003">
    <property type="protein sequence ID" value="MDN4487931.1"/>
    <property type="molecule type" value="Genomic_DNA"/>
</dbReference>
<dbReference type="AlphaFoldDB" id="A0AAW7M925"/>
<dbReference type="InterPro" id="IPR036291">
    <property type="entry name" value="NAD(P)-bd_dom_sf"/>
</dbReference>
<evidence type="ECO:0000313" key="9">
    <source>
        <dbReference type="EMBL" id="MDN4487931.1"/>
    </source>
</evidence>
<dbReference type="InterPro" id="IPR023027">
    <property type="entry name" value="Mannitol_DH_CS"/>
</dbReference>
<keyword evidence="4 9" id="KW-0560">Oxidoreductase</keyword>
<dbReference type="InterPro" id="IPR013131">
    <property type="entry name" value="Mannitol_DH_N"/>
</dbReference>
<dbReference type="Proteomes" id="UP001172737">
    <property type="component" value="Unassembled WGS sequence"/>
</dbReference>
<feature type="domain" description="Mannitol dehydrogenase N-terminal" evidence="7">
    <location>
        <begin position="23"/>
        <end position="257"/>
    </location>
</feature>
<comment type="catalytic activity">
    <reaction evidence="6">
        <text>D-mannitol 1-phosphate + NAD(+) = beta-D-fructose 6-phosphate + NADH + H(+)</text>
        <dbReference type="Rhea" id="RHEA:19661"/>
        <dbReference type="ChEBI" id="CHEBI:15378"/>
        <dbReference type="ChEBI" id="CHEBI:57540"/>
        <dbReference type="ChEBI" id="CHEBI:57634"/>
        <dbReference type="ChEBI" id="CHEBI:57945"/>
        <dbReference type="ChEBI" id="CHEBI:61381"/>
        <dbReference type="EC" id="1.1.1.17"/>
    </reaction>
</comment>
<evidence type="ECO:0000256" key="3">
    <source>
        <dbReference type="ARBA" id="ARBA00016219"/>
    </source>
</evidence>
<proteinExistence type="inferred from homology"/>
<keyword evidence="5" id="KW-0520">NAD</keyword>
<dbReference type="InterPro" id="IPR050988">
    <property type="entry name" value="Mannitol_DH/Oxidoreductase"/>
</dbReference>
<dbReference type="Pfam" id="PF01232">
    <property type="entry name" value="Mannitol_dh"/>
    <property type="match status" value="1"/>
</dbReference>
<evidence type="ECO:0000256" key="2">
    <source>
        <dbReference type="ARBA" id="ARBA00012939"/>
    </source>
</evidence>
<evidence type="ECO:0000259" key="8">
    <source>
        <dbReference type="Pfam" id="PF08125"/>
    </source>
</evidence>
<name>A0AAW7M925_9MICO</name>
<evidence type="ECO:0000256" key="6">
    <source>
        <dbReference type="ARBA" id="ARBA00048615"/>
    </source>
</evidence>
<reference evidence="9" key="1">
    <citation type="submission" date="2023-06" db="EMBL/GenBank/DDBJ databases">
        <title>Sysu t00039.</title>
        <authorList>
            <person name="Gao L."/>
            <person name="Fang B.-Z."/>
            <person name="Li W.-J."/>
        </authorList>
    </citation>
    <scope>NUCLEOTIDE SEQUENCE</scope>
    <source>
        <strain evidence="9">SYSU T00039</strain>
    </source>
</reference>
<dbReference type="EC" id="1.1.1.17" evidence="2"/>
<dbReference type="PROSITE" id="PS00974">
    <property type="entry name" value="MANNITOL_DHGENASE"/>
    <property type="match status" value="1"/>
</dbReference>
<dbReference type="SUPFAM" id="SSF51735">
    <property type="entry name" value="NAD(P)-binding Rossmann-fold domains"/>
    <property type="match status" value="1"/>
</dbReference>
<dbReference type="PANTHER" id="PTHR43362:SF1">
    <property type="entry name" value="MANNITOL DEHYDROGENASE 2-RELATED"/>
    <property type="match status" value="1"/>
</dbReference>
<dbReference type="SUPFAM" id="SSF48179">
    <property type="entry name" value="6-phosphogluconate dehydrogenase C-terminal domain-like"/>
    <property type="match status" value="1"/>
</dbReference>
<dbReference type="Pfam" id="PF08125">
    <property type="entry name" value="Mannitol_dh_C"/>
    <property type="match status" value="1"/>
</dbReference>
<evidence type="ECO:0000259" key="7">
    <source>
        <dbReference type="Pfam" id="PF01232"/>
    </source>
</evidence>
<keyword evidence="10" id="KW-1185">Reference proteome</keyword>
<evidence type="ECO:0000256" key="1">
    <source>
        <dbReference type="ARBA" id="ARBA00006541"/>
    </source>
</evidence>
<dbReference type="GO" id="GO:0008926">
    <property type="term" value="F:mannitol-1-phosphate 5-dehydrogenase activity"/>
    <property type="evidence" value="ECO:0007669"/>
    <property type="project" value="UniProtKB-EC"/>
</dbReference>